<protein>
    <submittedName>
        <fullName evidence="3">General stress protein 69</fullName>
        <ecNumber evidence="3">1.1.1.-</ecNumber>
    </submittedName>
</protein>
<keyword evidence="4" id="KW-1185">Reference proteome</keyword>
<dbReference type="GO" id="GO:0016491">
    <property type="term" value="F:oxidoreductase activity"/>
    <property type="evidence" value="ECO:0007669"/>
    <property type="project" value="UniProtKB-KW"/>
</dbReference>
<feature type="domain" description="NADP-dependent oxidoreductase" evidence="2">
    <location>
        <begin position="17"/>
        <end position="306"/>
    </location>
</feature>
<organism evidence="3 4">
    <name type="scientific">Pacificibacter marinus</name>
    <dbReference type="NCBI Taxonomy" id="658057"/>
    <lineage>
        <taxon>Bacteria</taxon>
        <taxon>Pseudomonadati</taxon>
        <taxon>Pseudomonadota</taxon>
        <taxon>Alphaproteobacteria</taxon>
        <taxon>Rhodobacterales</taxon>
        <taxon>Roseobacteraceae</taxon>
        <taxon>Pacificibacter</taxon>
    </lineage>
</organism>
<accession>A0A1Y5SC19</accession>
<dbReference type="Pfam" id="PF00248">
    <property type="entry name" value="Aldo_ket_red"/>
    <property type="match status" value="1"/>
</dbReference>
<reference evidence="3 4" key="1">
    <citation type="submission" date="2017-03" db="EMBL/GenBank/DDBJ databases">
        <authorList>
            <person name="Afonso C.L."/>
            <person name="Miller P.J."/>
            <person name="Scott M.A."/>
            <person name="Spackman E."/>
            <person name="Goraichik I."/>
            <person name="Dimitrov K.M."/>
            <person name="Suarez D.L."/>
            <person name="Swayne D.E."/>
        </authorList>
    </citation>
    <scope>NUCLEOTIDE SEQUENCE [LARGE SCALE GENOMIC DNA]</scope>
    <source>
        <strain evidence="3 4">CECT 7971</strain>
    </source>
</reference>
<dbReference type="EC" id="1.1.1.-" evidence="3"/>
<dbReference type="PANTHER" id="PTHR43625:SF40">
    <property type="entry name" value="ALDO-KETO REDUCTASE YAKC [NADP(+)]"/>
    <property type="match status" value="1"/>
</dbReference>
<dbReference type="Gene3D" id="3.20.20.100">
    <property type="entry name" value="NADP-dependent oxidoreductase domain"/>
    <property type="match status" value="1"/>
</dbReference>
<evidence type="ECO:0000256" key="1">
    <source>
        <dbReference type="ARBA" id="ARBA00023002"/>
    </source>
</evidence>
<dbReference type="SUPFAM" id="SSF51430">
    <property type="entry name" value="NAD(P)-linked oxidoreductase"/>
    <property type="match status" value="1"/>
</dbReference>
<dbReference type="AlphaFoldDB" id="A0A1Y5SC19"/>
<dbReference type="RefSeq" id="WP_306455982.1">
    <property type="nucleotide sequence ID" value="NZ_FNZV01000003.1"/>
</dbReference>
<dbReference type="EMBL" id="FWFW01000004">
    <property type="protein sequence ID" value="SLN36948.1"/>
    <property type="molecule type" value="Genomic_DNA"/>
</dbReference>
<sequence>MTMPKRKLGANGPEVGAIGLGCMSFGGIFGAANDDTSLETLASARAAGIDFWDVANIYGMGHCETIIGRYLSGAPDDMVIATKASIVNGPPRHFRNDEDHLRSELDASLKRLGRDKVELFYIHRREADRPVEEVAETLAKFIAEGLIDGYGLSEVAPSTIRRAHAVHPVTAVQNEYSLWSRQPELGVLQTCEELGITFVPFSPLARGMFGSNPPAPAEMDDTDFRRVNPRFTEPNYSANLAQINILRAYANTNGWTLPELAMAWILHKSPTSLPIPGTRTTAHLNEWANAANIVLSPDHITEIERILPVGWAHGDRYGDMQMAGVERYC</sequence>
<dbReference type="GO" id="GO:0005737">
    <property type="term" value="C:cytoplasm"/>
    <property type="evidence" value="ECO:0007669"/>
    <property type="project" value="TreeGrafter"/>
</dbReference>
<gene>
    <name evidence="3" type="primary">yhdN_1</name>
    <name evidence="3" type="ORF">PAM7971_01601</name>
</gene>
<name>A0A1Y5SC19_9RHOB</name>
<dbReference type="PANTHER" id="PTHR43625">
    <property type="entry name" value="AFLATOXIN B1 ALDEHYDE REDUCTASE"/>
    <property type="match status" value="1"/>
</dbReference>
<dbReference type="InterPro" id="IPR036812">
    <property type="entry name" value="NAD(P)_OxRdtase_dom_sf"/>
</dbReference>
<dbReference type="STRING" id="658057.SAMN04488032_10349"/>
<dbReference type="Proteomes" id="UP000193307">
    <property type="component" value="Unassembled WGS sequence"/>
</dbReference>
<dbReference type="InterPro" id="IPR050791">
    <property type="entry name" value="Aldo-Keto_reductase"/>
</dbReference>
<dbReference type="InterPro" id="IPR023210">
    <property type="entry name" value="NADP_OxRdtase_dom"/>
</dbReference>
<evidence type="ECO:0000313" key="3">
    <source>
        <dbReference type="EMBL" id="SLN36948.1"/>
    </source>
</evidence>
<proteinExistence type="predicted"/>
<evidence type="ECO:0000313" key="4">
    <source>
        <dbReference type="Proteomes" id="UP000193307"/>
    </source>
</evidence>
<keyword evidence="1 3" id="KW-0560">Oxidoreductase</keyword>
<evidence type="ECO:0000259" key="2">
    <source>
        <dbReference type="Pfam" id="PF00248"/>
    </source>
</evidence>